<protein>
    <submittedName>
        <fullName evidence="2">Uncharacterized protein</fullName>
    </submittedName>
</protein>
<evidence type="ECO:0000313" key="3">
    <source>
        <dbReference type="Proteomes" id="UP000187283"/>
    </source>
</evidence>
<gene>
    <name evidence="2" type="ORF">AYI70_g10155</name>
</gene>
<dbReference type="Proteomes" id="UP000187283">
    <property type="component" value="Unassembled WGS sequence"/>
</dbReference>
<dbReference type="EMBL" id="LSSN01004871">
    <property type="protein sequence ID" value="OMJ10722.1"/>
    <property type="molecule type" value="Genomic_DNA"/>
</dbReference>
<comment type="caution">
    <text evidence="2">The sequence shown here is derived from an EMBL/GenBank/DDBJ whole genome shotgun (WGS) entry which is preliminary data.</text>
</comment>
<feature type="compositionally biased region" description="Low complexity" evidence="1">
    <location>
        <begin position="35"/>
        <end position="47"/>
    </location>
</feature>
<organism evidence="2 3">
    <name type="scientific">Smittium culicis</name>
    <dbReference type="NCBI Taxonomy" id="133412"/>
    <lineage>
        <taxon>Eukaryota</taxon>
        <taxon>Fungi</taxon>
        <taxon>Fungi incertae sedis</taxon>
        <taxon>Zoopagomycota</taxon>
        <taxon>Kickxellomycotina</taxon>
        <taxon>Harpellomycetes</taxon>
        <taxon>Harpellales</taxon>
        <taxon>Legeriomycetaceae</taxon>
        <taxon>Smittium</taxon>
    </lineage>
</organism>
<accession>A0A1R1X7Z3</accession>
<sequence>MTKQNNEKKYSFHHKEPARNSTVLLPRIDGKNYEVSESVVRVASSSRNPNPSAHKRPAPLDKTGSESSVTLTDSSSPSPSPPEPAVVTPPFTGFKRPATPSRFAAQKRAAQSSSPSPLPPSTSPLPSCCRLHR</sequence>
<proteinExistence type="predicted"/>
<dbReference type="AlphaFoldDB" id="A0A1R1X7Z3"/>
<keyword evidence="3" id="KW-1185">Reference proteome</keyword>
<feature type="compositionally biased region" description="Low complexity" evidence="1">
    <location>
        <begin position="65"/>
        <end position="77"/>
    </location>
</feature>
<evidence type="ECO:0000313" key="2">
    <source>
        <dbReference type="EMBL" id="OMJ10722.1"/>
    </source>
</evidence>
<name>A0A1R1X7Z3_9FUNG</name>
<feature type="region of interest" description="Disordered" evidence="1">
    <location>
        <begin position="1"/>
        <end position="133"/>
    </location>
</feature>
<reference evidence="2 3" key="1">
    <citation type="submission" date="2017-01" db="EMBL/GenBank/DDBJ databases">
        <authorList>
            <person name="Mah S.A."/>
            <person name="Swanson W.J."/>
            <person name="Moy G.W."/>
            <person name="Vacquier V.D."/>
        </authorList>
    </citation>
    <scope>NUCLEOTIDE SEQUENCE [LARGE SCALE GENOMIC DNA]</scope>
    <source>
        <strain evidence="2 3">GSMNP</strain>
    </source>
</reference>
<evidence type="ECO:0000256" key="1">
    <source>
        <dbReference type="SAM" id="MobiDB-lite"/>
    </source>
</evidence>
<feature type="compositionally biased region" description="Basic and acidic residues" evidence="1">
    <location>
        <begin position="1"/>
        <end position="18"/>
    </location>
</feature>